<evidence type="ECO:0000313" key="5">
    <source>
        <dbReference type="Proteomes" id="UP000033572"/>
    </source>
</evidence>
<keyword evidence="2" id="KW-1133">Transmembrane helix</keyword>
<sequence>MYDTDLAAAQNPATPPARLADIAARRGDLHPLILGHPACYPQLREWIFQVNPSARAAMSAAPAMPPAAAPSPRRGRGGLCALLGCGGLALLGVVIVGIVFVGGLLIGPSTQDQSTSDRPTSEGTTARDDSLAAFDAERSRYDELYAQIESNPVAPLVADVVRFQRVETNIADPGLTDASVAQYANEARSIRETLEQRIADAATRRTNVSGSVTEAIVDEAGQGFIDIAWDADTQCATSRRADEGRVTIGCVSDEPLAVHLAPESQLGGDLAMREVVLHELTHLYVRADSDAHGSELGTAALLVEQGHFQGNSESFADCYALTYLDLWTLTFDGREYGYGYICTPEERQLVREWAAEVHAPMPQ</sequence>
<dbReference type="Pfam" id="PF25591">
    <property type="entry name" value="LRV_2"/>
    <property type="match status" value="1"/>
</dbReference>
<gene>
    <name evidence="4" type="ORF">RN50_03306</name>
</gene>
<proteinExistence type="predicted"/>
<name>A0A0F0KBF3_9MICO</name>
<evidence type="ECO:0000256" key="1">
    <source>
        <dbReference type="SAM" id="MobiDB-lite"/>
    </source>
</evidence>
<reference evidence="4 5" key="1">
    <citation type="submission" date="2015-02" db="EMBL/GenBank/DDBJ databases">
        <title>Draft genome sequences of ten Microbacterium spp. with emphasis on heavy metal contaminated environments.</title>
        <authorList>
            <person name="Corretto E."/>
        </authorList>
    </citation>
    <scope>NUCLEOTIDE SEQUENCE [LARGE SCALE GENOMIC DNA]</scope>
    <source>
        <strain evidence="4 5">DSM 12966</strain>
    </source>
</reference>
<accession>A0A0F0KBF3</accession>
<dbReference type="EMBL" id="JYIU01000046">
    <property type="protein sequence ID" value="KJL18198.1"/>
    <property type="molecule type" value="Genomic_DNA"/>
</dbReference>
<comment type="caution">
    <text evidence="4">The sequence shown here is derived from an EMBL/GenBank/DDBJ whole genome shotgun (WGS) entry which is preliminary data.</text>
</comment>
<feature type="region of interest" description="Disordered" evidence="1">
    <location>
        <begin position="110"/>
        <end position="132"/>
    </location>
</feature>
<dbReference type="Proteomes" id="UP000033572">
    <property type="component" value="Unassembled WGS sequence"/>
</dbReference>
<dbReference type="InterPro" id="IPR057893">
    <property type="entry name" value="LRV_2"/>
</dbReference>
<feature type="transmembrane region" description="Helical" evidence="2">
    <location>
        <begin position="79"/>
        <end position="106"/>
    </location>
</feature>
<keyword evidence="5" id="KW-1185">Reference proteome</keyword>
<keyword evidence="2" id="KW-0472">Membrane</keyword>
<dbReference type="AlphaFoldDB" id="A0A0F0KBF3"/>
<evidence type="ECO:0000256" key="2">
    <source>
        <dbReference type="SAM" id="Phobius"/>
    </source>
</evidence>
<keyword evidence="2" id="KW-0812">Transmembrane</keyword>
<evidence type="ECO:0000313" key="4">
    <source>
        <dbReference type="EMBL" id="KJL18198.1"/>
    </source>
</evidence>
<feature type="domain" description="Leucine rich repeat variant" evidence="3">
    <location>
        <begin position="5"/>
        <end position="60"/>
    </location>
</feature>
<evidence type="ECO:0000259" key="3">
    <source>
        <dbReference type="Pfam" id="PF25591"/>
    </source>
</evidence>
<protein>
    <recommendedName>
        <fullName evidence="3">Leucine rich repeat variant domain-containing protein</fullName>
    </recommendedName>
</protein>
<organism evidence="4 5">
    <name type="scientific">Microbacterium foliorum</name>
    <dbReference type="NCBI Taxonomy" id="104336"/>
    <lineage>
        <taxon>Bacteria</taxon>
        <taxon>Bacillati</taxon>
        <taxon>Actinomycetota</taxon>
        <taxon>Actinomycetes</taxon>
        <taxon>Micrococcales</taxon>
        <taxon>Microbacteriaceae</taxon>
        <taxon>Microbacterium</taxon>
    </lineage>
</organism>
<dbReference type="PATRIC" id="fig|104336.4.peg.3346"/>
<feature type="compositionally biased region" description="Polar residues" evidence="1">
    <location>
        <begin position="110"/>
        <end position="124"/>
    </location>
</feature>